<keyword evidence="2" id="KW-0812">Transmembrane</keyword>
<feature type="region of interest" description="Disordered" evidence="1">
    <location>
        <begin position="590"/>
        <end position="627"/>
    </location>
</feature>
<reference evidence="5" key="1">
    <citation type="submission" date="2018-06" db="EMBL/GenBank/DDBJ databases">
        <authorList>
            <person name="Zhirakovskaya E."/>
        </authorList>
    </citation>
    <scope>NUCLEOTIDE SEQUENCE</scope>
</reference>
<feature type="compositionally biased region" description="Gly residues" evidence="1">
    <location>
        <begin position="605"/>
        <end position="627"/>
    </location>
</feature>
<proteinExistence type="predicted"/>
<protein>
    <recommendedName>
        <fullName evidence="6">DUF2207 domain-containing protein</fullName>
    </recommendedName>
</protein>
<accession>A0A3B0USC9</accession>
<keyword evidence="2" id="KW-1133">Transmembrane helix</keyword>
<feature type="transmembrane region" description="Helical" evidence="2">
    <location>
        <begin position="413"/>
        <end position="435"/>
    </location>
</feature>
<dbReference type="Pfam" id="PF09972">
    <property type="entry name" value="DUF2207"/>
    <property type="match status" value="1"/>
</dbReference>
<organism evidence="5">
    <name type="scientific">hydrothermal vent metagenome</name>
    <dbReference type="NCBI Taxonomy" id="652676"/>
    <lineage>
        <taxon>unclassified sequences</taxon>
        <taxon>metagenomes</taxon>
        <taxon>ecological metagenomes</taxon>
    </lineage>
</organism>
<keyword evidence="2" id="KW-0472">Membrane</keyword>
<name>A0A3B0USC9_9ZZZZ</name>
<dbReference type="InterPro" id="IPR048389">
    <property type="entry name" value="YciQ-like_C"/>
</dbReference>
<evidence type="ECO:0000313" key="5">
    <source>
        <dbReference type="EMBL" id="VAW31203.1"/>
    </source>
</evidence>
<feature type="transmembrane region" description="Helical" evidence="2">
    <location>
        <begin position="253"/>
        <end position="279"/>
    </location>
</feature>
<evidence type="ECO:0000256" key="2">
    <source>
        <dbReference type="SAM" id="Phobius"/>
    </source>
</evidence>
<feature type="transmembrane region" description="Helical" evidence="2">
    <location>
        <begin position="441"/>
        <end position="460"/>
    </location>
</feature>
<feature type="domain" description="DUF2207" evidence="3">
    <location>
        <begin position="34"/>
        <end position="232"/>
    </location>
</feature>
<dbReference type="EMBL" id="UOEU01000180">
    <property type="protein sequence ID" value="VAW31203.1"/>
    <property type="molecule type" value="Genomic_DNA"/>
</dbReference>
<feature type="compositionally biased region" description="Polar residues" evidence="1">
    <location>
        <begin position="590"/>
        <end position="599"/>
    </location>
</feature>
<evidence type="ECO:0000259" key="4">
    <source>
        <dbReference type="Pfam" id="PF20990"/>
    </source>
</evidence>
<evidence type="ECO:0000256" key="1">
    <source>
        <dbReference type="SAM" id="MobiDB-lite"/>
    </source>
</evidence>
<dbReference type="InterPro" id="IPR018702">
    <property type="entry name" value="DUF2207"/>
</dbReference>
<feature type="compositionally biased region" description="Gly residues" evidence="1">
    <location>
        <begin position="545"/>
        <end position="557"/>
    </location>
</feature>
<evidence type="ECO:0008006" key="6">
    <source>
        <dbReference type="Google" id="ProtNLM"/>
    </source>
</evidence>
<dbReference type="AlphaFoldDB" id="A0A3B0USC9"/>
<feature type="domain" description="Predicted membrane protein YciQ-like C-terminal" evidence="4">
    <location>
        <begin position="291"/>
        <end position="521"/>
    </location>
</feature>
<evidence type="ECO:0000259" key="3">
    <source>
        <dbReference type="Pfam" id="PF09972"/>
    </source>
</evidence>
<sequence>MMKKTRWLLLLSFLFVTLLLPTSAAAQTKSFYWERFDVEMTLRENGNIDVVETQVLNFSGAPFTFGFGTILTGSEGNNDGITNITLREGDLNYVQATNASPGTFKVSESSNEVRIDWYFAPATGQRTYTFSYTIKGGVIVGTDEAGSGDQIFWKAIPYDHPGRINNSIVTIYLPEGVTPQREIDSGDYLVEGFADGNSNLVETQVSDNGRILTYTLTQPLLSGNPLEVRVQFPHAVLDIPTPEWQLRQQNSDVYTLIGVALSVLLLVTGPLAVIALWYVRGRDPETGLVVPEYVTAPPSTLPPAVVGTLVDEKADMRDIISTLVDLAQRGYISISENKMRNHTFKLEHESKEGLRPFEAQFLKNIFRSSKERTLADLRYKFAKYLPKLRTMLYEELISEGLVDRSPEKVRTRYGVGAALIIMVAIILFIALAAILPEGSAFVALCGSISLAVTAITLGVVGQHMPSKTAKGAEEKAKWDAFHKYLQNIEAQQDMEQAAELFEKYLPYATAFGMDRRWIHKFSSVQSTPIPRWYIPYGLGRTMRQGGNGRPAPSGGGAAPQMPSLDSAAKGMTGGLESMSAGLTRMLNSTASTLRSTPPTSSSSGSSGGFSGGFSSGSSGGGGSRGFG</sequence>
<dbReference type="Pfam" id="PF20990">
    <property type="entry name" value="DUF2207_C"/>
    <property type="match status" value="1"/>
</dbReference>
<gene>
    <name evidence="5" type="ORF">MNBD_CHLOROFLEXI01-4600</name>
</gene>
<feature type="region of interest" description="Disordered" evidence="1">
    <location>
        <begin position="543"/>
        <end position="573"/>
    </location>
</feature>